<dbReference type="AlphaFoldDB" id="A0A7V3KNC6"/>
<evidence type="ECO:0000313" key="1">
    <source>
        <dbReference type="EMBL" id="HGB35871.1"/>
    </source>
</evidence>
<sequence length="508" mass="59511">MPNDGNVTSPCVLLAYGRVGSTLLLDVFRRHKDIHALGETIHLIFNTWLDKEQELREIKPDLAEGEIENQCGQAVRNNFLRIFQDPRLNWFQKPIGTPNAFFYKFDEFDESDWPRIADWYWKVMDNSFPDARYFTVLRHPMDIILSAKKKWNTPEERTWRNLALVAYLLIYPKSRVDYAISYDDLVQKPEETLKLLFGHLQLDFNPESLEAFSTFHLPSPGRQIKAGEVPNWKKDWESLNLSYAAPYLELIEEAFHHFKKPILLPSNLRTKIISFPGMDNGFMPEDAGGVDIKQIKTEYILKIKQALRYGDDLRTYCLDLENRLSHYERKNLSLEKQISFNNLLQIKHPTSTSQTNHSIRVLELFDQRTILLGDRDQSAIWKVTMDKDEEQAIFLHPPAAIGITVRDGRQAYLYSAVGMHPDVWGNPQSGGCIFIVTADDRVQYQIWIDPIHNEEERGWQEFILKIPAHPLGFHQITFECRTLDGKNDFRWALWKEPFLELRDWENRT</sequence>
<evidence type="ECO:0008006" key="2">
    <source>
        <dbReference type="Google" id="ProtNLM"/>
    </source>
</evidence>
<accession>A0A7V3KNC6</accession>
<protein>
    <recommendedName>
        <fullName evidence="2">Sulfotransferase</fullName>
    </recommendedName>
</protein>
<comment type="caution">
    <text evidence="1">The sequence shown here is derived from an EMBL/GenBank/DDBJ whole genome shotgun (WGS) entry which is preliminary data.</text>
</comment>
<dbReference type="InterPro" id="IPR027417">
    <property type="entry name" value="P-loop_NTPase"/>
</dbReference>
<reference evidence="1" key="1">
    <citation type="journal article" date="2020" name="mSystems">
        <title>Genome- and Community-Level Interaction Insights into Carbon Utilization and Element Cycling Functions of Hydrothermarchaeota in Hydrothermal Sediment.</title>
        <authorList>
            <person name="Zhou Z."/>
            <person name="Liu Y."/>
            <person name="Xu W."/>
            <person name="Pan J."/>
            <person name="Luo Z.H."/>
            <person name="Li M."/>
        </authorList>
    </citation>
    <scope>NUCLEOTIDE SEQUENCE [LARGE SCALE GENOMIC DNA]</scope>
    <source>
        <strain evidence="1">SpSt-754</strain>
    </source>
</reference>
<organism evidence="1">
    <name type="scientific">candidate division WOR-3 bacterium</name>
    <dbReference type="NCBI Taxonomy" id="2052148"/>
    <lineage>
        <taxon>Bacteria</taxon>
        <taxon>Bacteria division WOR-3</taxon>
    </lineage>
</organism>
<dbReference type="SUPFAM" id="SSF52540">
    <property type="entry name" value="P-loop containing nucleoside triphosphate hydrolases"/>
    <property type="match status" value="1"/>
</dbReference>
<dbReference type="Pfam" id="PF13469">
    <property type="entry name" value="Sulfotransfer_3"/>
    <property type="match status" value="1"/>
</dbReference>
<name>A0A7V3KNC6_UNCW3</name>
<gene>
    <name evidence="1" type="ORF">ENV38_03060</name>
</gene>
<dbReference type="EMBL" id="DTGD01000113">
    <property type="protein sequence ID" value="HGB35871.1"/>
    <property type="molecule type" value="Genomic_DNA"/>
</dbReference>
<dbReference type="Gene3D" id="3.40.50.300">
    <property type="entry name" value="P-loop containing nucleotide triphosphate hydrolases"/>
    <property type="match status" value="1"/>
</dbReference>
<proteinExistence type="predicted"/>